<evidence type="ECO:0000313" key="1">
    <source>
        <dbReference type="EMBL" id="MCZ8401571.1"/>
    </source>
</evidence>
<gene>
    <name evidence="2" type="ORF">BIZ92_27940</name>
    <name evidence="1" type="ORF">O9570_08955</name>
</gene>
<dbReference type="RefSeq" id="WP_006385025.1">
    <property type="nucleotide sequence ID" value="NZ_AP028040.1"/>
</dbReference>
<comment type="caution">
    <text evidence="2">The sequence shown here is derived from an EMBL/GenBank/DDBJ whole genome shotgun (WGS) entry which is preliminary data.</text>
</comment>
<organism evidence="2 3">
    <name type="scientific">Alcaligenes xylosoxydans xylosoxydans</name>
    <name type="common">Achromobacter xylosoxidans</name>
    <dbReference type="NCBI Taxonomy" id="85698"/>
    <lineage>
        <taxon>Bacteria</taxon>
        <taxon>Pseudomonadati</taxon>
        <taxon>Pseudomonadota</taxon>
        <taxon>Betaproteobacteria</taxon>
        <taxon>Burkholderiales</taxon>
        <taxon>Alcaligenaceae</taxon>
        <taxon>Achromobacter</taxon>
    </lineage>
</organism>
<proteinExistence type="predicted"/>
<reference evidence="1" key="2">
    <citation type="submission" date="2022-12" db="EMBL/GenBank/DDBJ databases">
        <authorList>
            <person name="Voronina O.L."/>
            <person name="Kunda M.S."/>
            <person name="Ryzhova N."/>
            <person name="Aksenova E.I."/>
        </authorList>
    </citation>
    <scope>NUCLEOTIDE SEQUENCE</scope>
    <source>
        <strain evidence="1">SCCH136:Ach223948</strain>
    </source>
</reference>
<accession>A0A0M7NBM5</accession>
<evidence type="ECO:0000313" key="2">
    <source>
        <dbReference type="EMBL" id="OMG84743.1"/>
    </source>
</evidence>
<dbReference type="GeneID" id="75277882"/>
<evidence type="ECO:0000313" key="3">
    <source>
        <dbReference type="Proteomes" id="UP000187251"/>
    </source>
</evidence>
<accession>A0A0D6I525</accession>
<dbReference type="Gene3D" id="2.40.128.640">
    <property type="match status" value="1"/>
</dbReference>
<dbReference type="OrthoDB" id="5348860at2"/>
<dbReference type="PROSITE" id="PS51257">
    <property type="entry name" value="PROKAR_LIPOPROTEIN"/>
    <property type="match status" value="1"/>
</dbReference>
<dbReference type="EMBL" id="JAPZVI010000005">
    <property type="protein sequence ID" value="MCZ8401571.1"/>
    <property type="molecule type" value="Genomic_DNA"/>
</dbReference>
<dbReference type="KEGG" id="axx:ERS451415_04010"/>
<reference evidence="2 3" key="1">
    <citation type="submission" date="2016-09" db="EMBL/GenBank/DDBJ databases">
        <title>Phylogenomics of Achromobacter.</title>
        <authorList>
            <person name="Jeukens J."/>
            <person name="Freschi L."/>
            <person name="Vincent A.T."/>
            <person name="Emond-Rheault J.-G."/>
            <person name="Kukavica-Ibrulj I."/>
            <person name="Charette S.J."/>
            <person name="Levesque R.C."/>
        </authorList>
    </citation>
    <scope>NUCLEOTIDE SEQUENCE [LARGE SCALE GENOMIC DNA]</scope>
    <source>
        <strain evidence="2 3">AUS488</strain>
    </source>
</reference>
<protein>
    <submittedName>
        <fullName evidence="1">Copper resistance protein NlpE</fullName>
    </submittedName>
</protein>
<sequence length="141" mass="15624">MMRTTLTCTLTVALLAGCAPSKPISARSVPVDNHTARDSLDWPGSYEGTLPCADCPGIRTRLTLMQDGRYERATQYLDREPQPETVAGTFSWESDGSTIRLDASGDSQRYFIAENQVIMLYRDGTRPTGPLAPHYVLRRAQ</sequence>
<dbReference type="Proteomes" id="UP001141992">
    <property type="component" value="Unassembled WGS sequence"/>
</dbReference>
<dbReference type="eggNOG" id="COG3015">
    <property type="taxonomic scope" value="Bacteria"/>
</dbReference>
<dbReference type="Proteomes" id="UP000187251">
    <property type="component" value="Unassembled WGS sequence"/>
</dbReference>
<dbReference type="EMBL" id="MJMN01000018">
    <property type="protein sequence ID" value="OMG84743.1"/>
    <property type="molecule type" value="Genomic_DNA"/>
</dbReference>
<dbReference type="InterPro" id="IPR007298">
    <property type="entry name" value="Cu-R_lipoprotein_NlpE"/>
</dbReference>
<dbReference type="PATRIC" id="fig|85698.15.peg.1033"/>
<dbReference type="AlphaFoldDB" id="A0A0D6I525"/>
<name>A0A0D6I525_ALCXX</name>
<dbReference type="Pfam" id="PF04170">
    <property type="entry name" value="NlpE"/>
    <property type="match status" value="1"/>
</dbReference>